<dbReference type="GO" id="GO:0047044">
    <property type="term" value="F:androstan-3-alpha,17-beta-diol dehydrogenase (NAD+) activity"/>
    <property type="evidence" value="ECO:0007669"/>
    <property type="project" value="UniProtKB-EC"/>
</dbReference>
<feature type="domain" description="Ketoreductase" evidence="3">
    <location>
        <begin position="9"/>
        <end position="188"/>
    </location>
</feature>
<dbReference type="OrthoDB" id="154414at2"/>
<evidence type="ECO:0000313" key="7">
    <source>
        <dbReference type="Proteomes" id="UP000339249"/>
    </source>
</evidence>
<comment type="similarity">
    <text evidence="1">Belongs to the short-chain dehydrogenases/reductases (SDR) family.</text>
</comment>
<dbReference type="PRINTS" id="PR00081">
    <property type="entry name" value="GDHRDH"/>
</dbReference>
<dbReference type="SMART" id="SM00822">
    <property type="entry name" value="PKS_KR"/>
    <property type="match status" value="1"/>
</dbReference>
<dbReference type="Proteomes" id="UP000267630">
    <property type="component" value="Chromosome 3"/>
</dbReference>
<dbReference type="Gene3D" id="3.40.50.720">
    <property type="entry name" value="NAD(P)-binding Rossmann-like Domain"/>
    <property type="match status" value="1"/>
</dbReference>
<dbReference type="EC" id="1.1.1.53" evidence="4 5"/>
<dbReference type="PANTHER" id="PTHR42760:SF50">
    <property type="entry name" value="SHORT-CHAIN DEHYDROGENASE-RELATED"/>
    <property type="match status" value="1"/>
</dbReference>
<evidence type="ECO:0000256" key="1">
    <source>
        <dbReference type="ARBA" id="ARBA00006484"/>
    </source>
</evidence>
<dbReference type="InterPro" id="IPR057326">
    <property type="entry name" value="KR_dom"/>
</dbReference>
<sequence>MKTAALSGKTALVIGGSRGIGAAIVEKLTADGAAVVFTWITPSAQVEQRLADFQRAGNNVQALQADSADPAALAEAVNRAAAILGGLDILVYNAGMLKTGTIDDFSLSDFDRMYAVNVRGPFVAVKAALAHLRRGGRIITTGSIAGEKAGAPGSTVYGLTKAAVARMVRGLAWDLAERGITVNDVQPGPIISDMTPGTGAIGQWLRDASPQKRLGTPEEVANLVSWLAGPGSSYVNGAGLKVDGGFTA</sequence>
<dbReference type="Proteomes" id="UP000339249">
    <property type="component" value="Unassembled WGS sequence"/>
</dbReference>
<dbReference type="SUPFAM" id="SSF51735">
    <property type="entry name" value="NAD(P)-binding Rossmann-fold domains"/>
    <property type="match status" value="1"/>
</dbReference>
<dbReference type="InterPro" id="IPR002347">
    <property type="entry name" value="SDR_fam"/>
</dbReference>
<gene>
    <name evidence="4" type="primary">fabG3</name>
    <name evidence="5" type="ORF">NCTC9185_00726</name>
    <name evidence="4" type="ORF">NCTC9997_03370</name>
</gene>
<protein>
    <submittedName>
        <fullName evidence="5">3-alpha-(Or 20-beta)-hydroxysteroid dehydrogenase</fullName>
        <ecNumber evidence="4 5">1.1.1.53</ecNumber>
    </submittedName>
    <submittedName>
        <fullName evidence="4">Short-chain dehydrogenase/reductase SDR</fullName>
    </submittedName>
</protein>
<dbReference type="Pfam" id="PF13561">
    <property type="entry name" value="adh_short_C2"/>
    <property type="match status" value="1"/>
</dbReference>
<keyword evidence="6" id="KW-1185">Reference proteome</keyword>
<dbReference type="PANTHER" id="PTHR42760">
    <property type="entry name" value="SHORT-CHAIN DEHYDROGENASES/REDUCTASES FAMILY MEMBER"/>
    <property type="match status" value="1"/>
</dbReference>
<name>A0A6D1SDQ8_RAOTE</name>
<evidence type="ECO:0000313" key="4">
    <source>
        <dbReference type="EMBL" id="VED50697.1"/>
    </source>
</evidence>
<evidence type="ECO:0000259" key="3">
    <source>
        <dbReference type="SMART" id="SM00822"/>
    </source>
</evidence>
<dbReference type="AlphaFoldDB" id="A0A6D1SDQ8"/>
<evidence type="ECO:0000256" key="2">
    <source>
        <dbReference type="ARBA" id="ARBA00011881"/>
    </source>
</evidence>
<dbReference type="PRINTS" id="PR00080">
    <property type="entry name" value="SDRFAMILY"/>
</dbReference>
<evidence type="ECO:0000313" key="5">
    <source>
        <dbReference type="EMBL" id="VTN08844.1"/>
    </source>
</evidence>
<dbReference type="FunFam" id="3.40.50.720:FF:000084">
    <property type="entry name" value="Short-chain dehydrogenase reductase"/>
    <property type="match status" value="1"/>
</dbReference>
<dbReference type="EMBL" id="CABDVU010000001">
    <property type="protein sequence ID" value="VTN08844.1"/>
    <property type="molecule type" value="Genomic_DNA"/>
</dbReference>
<evidence type="ECO:0000313" key="6">
    <source>
        <dbReference type="Proteomes" id="UP000267630"/>
    </source>
</evidence>
<dbReference type="InterPro" id="IPR036291">
    <property type="entry name" value="NAD(P)-bd_dom_sf"/>
</dbReference>
<accession>A0A6D1SDQ8</accession>
<dbReference type="EMBL" id="LR134253">
    <property type="protein sequence ID" value="VED50697.1"/>
    <property type="molecule type" value="Genomic_DNA"/>
</dbReference>
<keyword evidence="4" id="KW-0560">Oxidoreductase</keyword>
<dbReference type="CDD" id="cd05233">
    <property type="entry name" value="SDR_c"/>
    <property type="match status" value="1"/>
</dbReference>
<comment type="subunit">
    <text evidence="2">Homotetramer.</text>
</comment>
<reference evidence="4 6" key="1">
    <citation type="submission" date="2018-12" db="EMBL/GenBank/DDBJ databases">
        <authorList>
            <consortium name="Pathogen Informatics"/>
        </authorList>
    </citation>
    <scope>NUCLEOTIDE SEQUENCE [LARGE SCALE GENOMIC DNA]</scope>
    <source>
        <strain evidence="5 7">NCTC9185</strain>
        <strain evidence="4 6">NCTC9997</strain>
    </source>
</reference>
<proteinExistence type="inferred from homology"/>
<dbReference type="RefSeq" id="WP_115192803.1">
    <property type="nucleotide sequence ID" value="NZ_JAKCNR010000012.1"/>
</dbReference>
<organism evidence="4 6">
    <name type="scientific">Raoultella terrigena</name>
    <name type="common">Klebsiella terrigena</name>
    <dbReference type="NCBI Taxonomy" id="577"/>
    <lineage>
        <taxon>Bacteria</taxon>
        <taxon>Pseudomonadati</taxon>
        <taxon>Pseudomonadota</taxon>
        <taxon>Gammaproteobacteria</taxon>
        <taxon>Enterobacterales</taxon>
        <taxon>Enterobacteriaceae</taxon>
        <taxon>Klebsiella/Raoultella group</taxon>
        <taxon>Raoultella</taxon>
    </lineage>
</organism>